<dbReference type="InterPro" id="IPR004148">
    <property type="entry name" value="BAR_dom"/>
</dbReference>
<dbReference type="CDD" id="cd07600">
    <property type="entry name" value="BAR_Gvp36"/>
    <property type="match status" value="1"/>
</dbReference>
<feature type="region of interest" description="Disordered" evidence="2">
    <location>
        <begin position="121"/>
        <end position="152"/>
    </location>
</feature>
<proteinExistence type="predicted"/>
<reference evidence="4 5" key="1">
    <citation type="submission" date="2018-02" db="EMBL/GenBank/DDBJ databases">
        <title>The genomes of Aspergillus section Nigri reveals drivers in fungal speciation.</title>
        <authorList>
            <consortium name="DOE Joint Genome Institute"/>
            <person name="Vesth T.C."/>
            <person name="Nybo J."/>
            <person name="Theobald S."/>
            <person name="Brandl J."/>
            <person name="Frisvad J.C."/>
            <person name="Nielsen K.F."/>
            <person name="Lyhne E.K."/>
            <person name="Kogle M.E."/>
            <person name="Kuo A."/>
            <person name="Riley R."/>
            <person name="Clum A."/>
            <person name="Nolan M."/>
            <person name="Lipzen A."/>
            <person name="Salamov A."/>
            <person name="Henrissat B."/>
            <person name="Wiebenga A."/>
            <person name="De vries R.P."/>
            <person name="Grigoriev I.V."/>
            <person name="Mortensen U.H."/>
            <person name="Andersen M.R."/>
            <person name="Baker S.E."/>
        </authorList>
    </citation>
    <scope>NUCLEOTIDE SEQUENCE [LARGE SCALE GENOMIC DNA]</scope>
    <source>
        <strain evidence="4 5">CBS 101889</strain>
    </source>
</reference>
<feature type="region of interest" description="Disordered" evidence="2">
    <location>
        <begin position="291"/>
        <end position="360"/>
    </location>
</feature>
<dbReference type="Pfam" id="PF10455">
    <property type="entry name" value="BAR_2"/>
    <property type="match status" value="1"/>
</dbReference>
<dbReference type="InterPro" id="IPR058348">
    <property type="entry name" value="DUF8035"/>
</dbReference>
<evidence type="ECO:0000313" key="5">
    <source>
        <dbReference type="Proteomes" id="UP000248961"/>
    </source>
</evidence>
<dbReference type="RefSeq" id="XP_025555561.1">
    <property type="nucleotide sequence ID" value="XM_025693326.1"/>
</dbReference>
<organism evidence="4 5">
    <name type="scientific">Aspergillus homomorphus (strain CBS 101889)</name>
    <dbReference type="NCBI Taxonomy" id="1450537"/>
    <lineage>
        <taxon>Eukaryota</taxon>
        <taxon>Fungi</taxon>
        <taxon>Dikarya</taxon>
        <taxon>Ascomycota</taxon>
        <taxon>Pezizomycotina</taxon>
        <taxon>Eurotiomycetes</taxon>
        <taxon>Eurotiomycetidae</taxon>
        <taxon>Eurotiales</taxon>
        <taxon>Aspergillaceae</taxon>
        <taxon>Aspergillus</taxon>
        <taxon>Aspergillus subgen. Circumdati</taxon>
    </lineage>
</organism>
<dbReference type="Gene3D" id="1.20.1270.60">
    <property type="entry name" value="Arfaptin homology (AH) domain/BAR domain"/>
    <property type="match status" value="1"/>
</dbReference>
<feature type="compositionally biased region" description="Basic residues" evidence="2">
    <location>
        <begin position="300"/>
        <end position="314"/>
    </location>
</feature>
<feature type="compositionally biased region" description="Basic and acidic residues" evidence="2">
    <location>
        <begin position="1"/>
        <end position="23"/>
    </location>
</feature>
<feature type="compositionally biased region" description="Basic and acidic residues" evidence="2">
    <location>
        <begin position="39"/>
        <end position="73"/>
    </location>
</feature>
<feature type="coiled-coil region" evidence="1">
    <location>
        <begin position="625"/>
        <end position="678"/>
    </location>
</feature>
<protein>
    <submittedName>
        <fullName evidence="4">BAR domain protein</fullName>
    </submittedName>
</protein>
<dbReference type="VEuPathDB" id="FungiDB:BO97DRAFT_382853"/>
<dbReference type="Pfam" id="PF26118">
    <property type="entry name" value="DUF8035"/>
    <property type="match status" value="1"/>
</dbReference>
<feature type="region of interest" description="Disordered" evidence="2">
    <location>
        <begin position="1"/>
        <end position="73"/>
    </location>
</feature>
<feature type="compositionally biased region" description="Basic residues" evidence="2">
    <location>
        <begin position="24"/>
        <end position="33"/>
    </location>
</feature>
<dbReference type="SUPFAM" id="SSF103657">
    <property type="entry name" value="BAR/IMD domain-like"/>
    <property type="match status" value="1"/>
</dbReference>
<evidence type="ECO:0000259" key="3">
    <source>
        <dbReference type="SMART" id="SM00721"/>
    </source>
</evidence>
<feature type="compositionally biased region" description="Basic and acidic residues" evidence="2">
    <location>
        <begin position="348"/>
        <end position="359"/>
    </location>
</feature>
<dbReference type="InterPro" id="IPR027267">
    <property type="entry name" value="AH/BAR_dom_sf"/>
</dbReference>
<gene>
    <name evidence="4" type="ORF">BO97DRAFT_382853</name>
</gene>
<dbReference type="AlphaFoldDB" id="A0A395I8D0"/>
<dbReference type="OrthoDB" id="5549748at2759"/>
<dbReference type="Proteomes" id="UP000248961">
    <property type="component" value="Unassembled WGS sequence"/>
</dbReference>
<dbReference type="SMART" id="SM00721">
    <property type="entry name" value="BAR"/>
    <property type="match status" value="1"/>
</dbReference>
<dbReference type="GO" id="GO:0005737">
    <property type="term" value="C:cytoplasm"/>
    <property type="evidence" value="ECO:0007669"/>
    <property type="project" value="InterPro"/>
</dbReference>
<feature type="domain" description="BAR" evidence="3">
    <location>
        <begin position="444"/>
        <end position="723"/>
    </location>
</feature>
<keyword evidence="5" id="KW-1185">Reference proteome</keyword>
<keyword evidence="1" id="KW-0175">Coiled coil</keyword>
<dbReference type="InterPro" id="IPR018859">
    <property type="entry name" value="BAR_dom-cont"/>
</dbReference>
<feature type="region of interest" description="Disordered" evidence="2">
    <location>
        <begin position="87"/>
        <end position="108"/>
    </location>
</feature>
<feature type="compositionally biased region" description="Basic and acidic residues" evidence="2">
    <location>
        <begin position="315"/>
        <end position="324"/>
    </location>
</feature>
<sequence length="739" mass="85633">MSRYGDYRRSTGALDDDRYPHERRERHHRHRSRAPSVLDRPRRFEEDERFEYRLHEQDRYGPPARRPDVVYQDDHLVYPSGPLVAYDRRRAESPRPRPRLLRRQSSLDTFDRIPSRKLDEYYYSDYPPRSSPSPPPRRGSYHRTREPDYYEEISIAEGDYGEDEYRDVRERSVGRPRRSASRFRERLVEEVDVEKPYPRKGKTRMPRKMVHTTAIREFGYPYEEEGKMIVIQLALSKEQIDEVIGRSREIKRLTETRVIHTSSPSPVRARRRDRTVERVPMETYTPRTSHDTLLIEPSPSRHRSHSRHPHHPQHHHGELLEKKVTRTVSRSRGISMHGRPRRRSSPVRRFERYEEEPSKAHAGPLAIVVRPRDSDEDLREYGQIERRGSGEYVRDTEIIGDGVAEEIHEVKRERRDLLHRIYSRHISRIVPTFVMDKFSAFGKNLSASFSPFAQRTQQMIREQLGQAEDRTQLPDEYIELEKRVDALKIVHQKLLQVTSQYSNEAYDYPPNIRESFNDLGRTINEKVSLLSQASSPAEAQAALVAPPSAKPQPKTFNHAIARASLAGSQTLAQSSHGEDPLATALEKYALAEEKVGEARLAQDAQIQSRFLAGWNTTLNTNLMFAAKARKNVENARLMLDSIKAAKKAQVKGDWDSLSEEARAEIEQAEDEFVGQTEEAVSVMKNVLDTPEPLRNLADLIAAQLEFHKRAYEILSELAPVVDGLQVEQEASYRKSREGA</sequence>
<dbReference type="STRING" id="1450537.A0A395I8D0"/>
<evidence type="ECO:0000313" key="4">
    <source>
        <dbReference type="EMBL" id="RAL16407.1"/>
    </source>
</evidence>
<dbReference type="GeneID" id="37197615"/>
<name>A0A395I8D0_ASPHC</name>
<evidence type="ECO:0000256" key="2">
    <source>
        <dbReference type="SAM" id="MobiDB-lite"/>
    </source>
</evidence>
<accession>A0A395I8D0</accession>
<evidence type="ECO:0000256" key="1">
    <source>
        <dbReference type="SAM" id="Coils"/>
    </source>
</evidence>
<dbReference type="EMBL" id="KZ824269">
    <property type="protein sequence ID" value="RAL16407.1"/>
    <property type="molecule type" value="Genomic_DNA"/>
</dbReference>